<protein>
    <submittedName>
        <fullName evidence="1">Asp/Glu/hydantoin racemase</fullName>
    </submittedName>
</protein>
<dbReference type="Gene3D" id="3.40.50.12500">
    <property type="match status" value="1"/>
</dbReference>
<keyword evidence="2" id="KW-1185">Reference proteome</keyword>
<gene>
    <name evidence="1" type="ORF">EDD36DRAFT_201515</name>
</gene>
<dbReference type="PANTHER" id="PTHR40267">
    <property type="entry name" value="BLR3294 PROTEIN"/>
    <property type="match status" value="1"/>
</dbReference>
<dbReference type="InterPro" id="IPR026286">
    <property type="entry name" value="MaiA/AMDase"/>
</dbReference>
<dbReference type="InterPro" id="IPR053714">
    <property type="entry name" value="Iso_Racemase_Enz_sf"/>
</dbReference>
<dbReference type="Proteomes" id="UP001203852">
    <property type="component" value="Unassembled WGS sequence"/>
</dbReference>
<dbReference type="PIRSF" id="PIRSF015736">
    <property type="entry name" value="MI"/>
    <property type="match status" value="1"/>
</dbReference>
<reference evidence="1" key="1">
    <citation type="journal article" date="2022" name="bioRxiv">
        <title>Deciphering the potential niche of two novel black yeast fungi from a biological soil crust based on their genomes, phenotypes, and melanin regulation.</title>
        <authorList>
            <consortium name="DOE Joint Genome Institute"/>
            <person name="Carr E.C."/>
            <person name="Barton Q."/>
            <person name="Grambo S."/>
            <person name="Sullivan M."/>
            <person name="Renfro C.M."/>
            <person name="Kuo A."/>
            <person name="Pangilinan J."/>
            <person name="Lipzen A."/>
            <person name="Keymanesh K."/>
            <person name="Savage E."/>
            <person name="Barry K."/>
            <person name="Grigoriev I.V."/>
            <person name="Riekhof W.R."/>
            <person name="Harris S.S."/>
        </authorList>
    </citation>
    <scope>NUCLEOTIDE SEQUENCE</scope>
    <source>
        <strain evidence="1">JF 03-4F</strain>
    </source>
</reference>
<proteinExistence type="predicted"/>
<organism evidence="1 2">
    <name type="scientific">Exophiala viscosa</name>
    <dbReference type="NCBI Taxonomy" id="2486360"/>
    <lineage>
        <taxon>Eukaryota</taxon>
        <taxon>Fungi</taxon>
        <taxon>Dikarya</taxon>
        <taxon>Ascomycota</taxon>
        <taxon>Pezizomycotina</taxon>
        <taxon>Eurotiomycetes</taxon>
        <taxon>Chaetothyriomycetidae</taxon>
        <taxon>Chaetothyriales</taxon>
        <taxon>Herpotrichiellaceae</taxon>
        <taxon>Exophiala</taxon>
    </lineage>
</organism>
<name>A0AAN6DYG8_9EURO</name>
<comment type="caution">
    <text evidence="1">The sequence shown here is derived from an EMBL/GenBank/DDBJ whole genome shotgun (WGS) entry which is preliminary data.</text>
</comment>
<dbReference type="PANTHER" id="PTHR40267:SF1">
    <property type="entry name" value="BLR3294 PROTEIN"/>
    <property type="match status" value="1"/>
</dbReference>
<dbReference type="AlphaFoldDB" id="A0AAN6DYG8"/>
<dbReference type="Pfam" id="PF17645">
    <property type="entry name" value="Amdase"/>
    <property type="match status" value="1"/>
</dbReference>
<dbReference type="EMBL" id="MU404353">
    <property type="protein sequence ID" value="KAI1613607.1"/>
    <property type="molecule type" value="Genomic_DNA"/>
</dbReference>
<accession>A0AAN6DYG8</accession>
<sequence>MVRRVRLGVIVPSSNTVLEPLTSAIISSIDDPDLDISVHYSRFRVTTIDVSQDANAQFLLQPMLDAARLLADAEVHVIGWSGTSSGWLGFEKDEILCDAINEATGIPATSSVVALNELLIKCNNQDMGLVTPYAQRVNDAIRKNYASIGLNVTVDRERHLGLTKNMDFGKVTETQLDEMVTQVVEQGADVVAIYCTNLRGARRASAWEEELNIVVLDSVATTVWGMLRTIGVQPSCVKGWGSIFTLD</sequence>
<evidence type="ECO:0000313" key="2">
    <source>
        <dbReference type="Proteomes" id="UP001203852"/>
    </source>
</evidence>
<evidence type="ECO:0000313" key="1">
    <source>
        <dbReference type="EMBL" id="KAI1613607.1"/>
    </source>
</evidence>